<comment type="caution">
    <text evidence="1">The sequence shown here is derived from an EMBL/GenBank/DDBJ whole genome shotgun (WGS) entry which is preliminary data.</text>
</comment>
<keyword evidence="2" id="KW-1185">Reference proteome</keyword>
<dbReference type="Proteomes" id="UP000326903">
    <property type="component" value="Unassembled WGS sequence"/>
</dbReference>
<dbReference type="EMBL" id="VYQF01000001">
    <property type="protein sequence ID" value="KAA9040752.1"/>
    <property type="molecule type" value="Genomic_DNA"/>
</dbReference>
<organism evidence="1 2">
    <name type="scientific">Ginsengibacter hankyongi</name>
    <dbReference type="NCBI Taxonomy" id="2607284"/>
    <lineage>
        <taxon>Bacteria</taxon>
        <taxon>Pseudomonadati</taxon>
        <taxon>Bacteroidota</taxon>
        <taxon>Chitinophagia</taxon>
        <taxon>Chitinophagales</taxon>
        <taxon>Chitinophagaceae</taxon>
        <taxon>Ginsengibacter</taxon>
    </lineage>
</organism>
<reference evidence="1 2" key="1">
    <citation type="submission" date="2019-09" db="EMBL/GenBank/DDBJ databases">
        <title>Draft genome sequence of Ginsengibacter sp. BR5-29.</title>
        <authorList>
            <person name="Im W.-T."/>
        </authorList>
    </citation>
    <scope>NUCLEOTIDE SEQUENCE [LARGE SCALE GENOMIC DNA]</scope>
    <source>
        <strain evidence="1 2">BR5-29</strain>
    </source>
</reference>
<protein>
    <submittedName>
        <fullName evidence="1">Uncharacterized protein</fullName>
    </submittedName>
</protein>
<name>A0A5J5IML1_9BACT</name>
<sequence>MKRIILILIIVAGISLLNSCQKVKDAGATSAVKVANEWWVTLDLGSTKDVFGLGHFRIATYNTSANDNNIWIDDYKNGWQVKFKSQVDYKTLTFSANAAQNEYYNITVNQTDGKILPKAGHSKSGNVADSIHMKVEFSDDPGNIYEMNGVERTRFPQDDY</sequence>
<dbReference type="InterPro" id="IPR024404">
    <property type="entry name" value="Lipid-bd_put"/>
</dbReference>
<evidence type="ECO:0000313" key="2">
    <source>
        <dbReference type="Proteomes" id="UP000326903"/>
    </source>
</evidence>
<evidence type="ECO:0000313" key="1">
    <source>
        <dbReference type="EMBL" id="KAA9040752.1"/>
    </source>
</evidence>
<accession>A0A5J5IML1</accession>
<dbReference type="AlphaFoldDB" id="A0A5J5IML1"/>
<dbReference type="RefSeq" id="WP_150412811.1">
    <property type="nucleotide sequence ID" value="NZ_VYQF01000001.1"/>
</dbReference>
<dbReference type="Pfam" id="PF12888">
    <property type="entry name" value="Lipid_bd"/>
    <property type="match status" value="1"/>
</dbReference>
<gene>
    <name evidence="1" type="ORF">FW778_01545</name>
</gene>
<dbReference type="InterPro" id="IPR038668">
    <property type="entry name" value="Lipid-bd_sf"/>
</dbReference>
<dbReference type="Gene3D" id="2.40.128.220">
    <property type="match status" value="1"/>
</dbReference>
<proteinExistence type="predicted"/>